<gene>
    <name evidence="1" type="primary">Bm6004</name>
    <name evidence="1" type="ORF">BM_Bm6004</name>
</gene>
<name>A0A1I9G1U9_BRUMA</name>
<protein>
    <submittedName>
        <fullName evidence="1">Bm6004, isoform b</fullName>
    </submittedName>
</protein>
<dbReference type="AlphaFoldDB" id="A0A1I9G1U9"/>
<organism evidence="1">
    <name type="scientific">Brugia malayi</name>
    <name type="common">Filarial nematode worm</name>
    <dbReference type="NCBI Taxonomy" id="6279"/>
    <lineage>
        <taxon>Eukaryota</taxon>
        <taxon>Metazoa</taxon>
        <taxon>Ecdysozoa</taxon>
        <taxon>Nematoda</taxon>
        <taxon>Chromadorea</taxon>
        <taxon>Rhabditida</taxon>
        <taxon>Spirurina</taxon>
        <taxon>Spiruromorpha</taxon>
        <taxon>Filarioidea</taxon>
        <taxon>Onchocercidae</taxon>
        <taxon>Brugia</taxon>
    </lineage>
</organism>
<reference evidence="1" key="1">
    <citation type="journal article" date="2007" name="Science">
        <title>Draft genome of the filarial nematode parasite Brugia malayi.</title>
        <authorList>
            <person name="Ghedin E."/>
            <person name="Wang S."/>
            <person name="Spiro D."/>
            <person name="Caler E."/>
            <person name="Zhao Q."/>
            <person name="Crabtree J."/>
            <person name="Allen J.E."/>
            <person name="Delcher A.L."/>
            <person name="Guiliano D.B."/>
            <person name="Miranda-Saavedra D."/>
            <person name="Angiuoli S.V."/>
            <person name="Creasy T."/>
            <person name="Amedeo P."/>
            <person name="Haas B."/>
            <person name="El-Sayed N.M."/>
            <person name="Wortman J.R."/>
            <person name="Feldblyum T."/>
            <person name="Tallon L."/>
            <person name="Schatz M."/>
            <person name="Shumway M."/>
            <person name="Koo H."/>
            <person name="Salzberg S.L."/>
            <person name="Schobel S."/>
            <person name="Pertea M."/>
            <person name="Pop M."/>
            <person name="White O."/>
            <person name="Barton G.J."/>
            <person name="Carlow C.K."/>
            <person name="Crawford M.J."/>
            <person name="Daub J."/>
            <person name="Dimmic M.W."/>
            <person name="Estes C.F."/>
            <person name="Foster J.M."/>
            <person name="Ganatra M."/>
            <person name="Gregory W.F."/>
            <person name="Johnson N.M."/>
            <person name="Jin J."/>
            <person name="Komuniecki R."/>
            <person name="Korf I."/>
            <person name="Kumar S."/>
            <person name="Laney S."/>
            <person name="Li B.W."/>
            <person name="Li W."/>
            <person name="Lindblom T.H."/>
            <person name="Lustigman S."/>
            <person name="Ma D."/>
            <person name="Maina C.V."/>
            <person name="Martin D.M."/>
            <person name="McCarter J.P."/>
            <person name="McReynolds L."/>
            <person name="Mitreva M."/>
            <person name="Nutman T.B."/>
            <person name="Parkinson J."/>
            <person name="Peregrin-Alvarez J.M."/>
            <person name="Poole C."/>
            <person name="Ren Q."/>
            <person name="Saunders L."/>
            <person name="Sluder A.E."/>
            <person name="Smith K."/>
            <person name="Stanke M."/>
            <person name="Unnasch T.R."/>
            <person name="Ware J."/>
            <person name="Wei A.D."/>
            <person name="Weil G."/>
            <person name="Williams D.J."/>
            <person name="Zhang Y."/>
            <person name="Williams S.A."/>
            <person name="Fraser-Liggett C."/>
            <person name="Slatko B."/>
            <person name="Blaxter M.L."/>
            <person name="Scott A.L."/>
        </authorList>
    </citation>
    <scope>NUCLEOTIDE SEQUENCE</scope>
    <source>
        <strain evidence="1">FR3</strain>
    </source>
</reference>
<sequence>MDSGSELLLSLSFQTTIIISDIKRDKRTAGSPDEDIYYLARWSRGEW</sequence>
<evidence type="ECO:0000313" key="1">
    <source>
        <dbReference type="EMBL" id="CDP95160.1"/>
    </source>
</evidence>
<accession>A0A1I9G1U9</accession>
<dbReference type="EMBL" id="LN856934">
    <property type="protein sequence ID" value="CDP95160.1"/>
    <property type="molecule type" value="Genomic_DNA"/>
</dbReference>
<reference evidence="1" key="2">
    <citation type="submission" date="2012-12" db="EMBL/GenBank/DDBJ databases">
        <authorList>
            <consortium name="WormBase Consortium"/>
            <person name="Ghedin E."/>
            <person name="Paulini M."/>
        </authorList>
    </citation>
    <scope>NUCLEOTIDE SEQUENCE</scope>
    <source>
        <strain evidence="1">FR3</strain>
    </source>
</reference>
<proteinExistence type="predicted"/>